<evidence type="ECO:0000313" key="2">
    <source>
        <dbReference type="EMBL" id="CAE8650690.1"/>
    </source>
</evidence>
<sequence>MSKGASPGVSSRMAFKNLLEFKRTQLGLAIPSPEGGFPSCFETAPELPHLAGVPITGGGQGCESGVPSRALFQRSQRRSNAITPLKIQEHIELLENLSEGVVAKGMFVEGLTCLREALGPSQA</sequence>
<reference evidence="2" key="1">
    <citation type="submission" date="2021-02" db="EMBL/GenBank/DDBJ databases">
        <authorList>
            <person name="Dougan E. K."/>
            <person name="Rhodes N."/>
            <person name="Thang M."/>
            <person name="Chan C."/>
        </authorList>
    </citation>
    <scope>NUCLEOTIDE SEQUENCE</scope>
</reference>
<name>A0A813IIE1_POLGL</name>
<dbReference type="EMBL" id="CAJNNW010009098">
    <property type="protein sequence ID" value="CAE8650690.1"/>
    <property type="molecule type" value="Genomic_DNA"/>
</dbReference>
<dbReference type="AlphaFoldDB" id="A0A813IIE1"/>
<dbReference type="Proteomes" id="UP000654075">
    <property type="component" value="Unassembled WGS sequence"/>
</dbReference>
<keyword evidence="4" id="KW-1185">Reference proteome</keyword>
<organism evidence="2 3">
    <name type="scientific">Polarella glacialis</name>
    <name type="common">Dinoflagellate</name>
    <dbReference type="NCBI Taxonomy" id="89957"/>
    <lineage>
        <taxon>Eukaryota</taxon>
        <taxon>Sar</taxon>
        <taxon>Alveolata</taxon>
        <taxon>Dinophyceae</taxon>
        <taxon>Suessiales</taxon>
        <taxon>Suessiaceae</taxon>
        <taxon>Polarella</taxon>
    </lineage>
</organism>
<dbReference type="Proteomes" id="UP000626109">
    <property type="component" value="Unassembled WGS sequence"/>
</dbReference>
<evidence type="ECO:0000313" key="1">
    <source>
        <dbReference type="EMBL" id="CAE8634782.1"/>
    </source>
</evidence>
<comment type="caution">
    <text evidence="2">The sequence shown here is derived from an EMBL/GenBank/DDBJ whole genome shotgun (WGS) entry which is preliminary data.</text>
</comment>
<protein>
    <submittedName>
        <fullName evidence="2">Uncharacterized protein</fullName>
    </submittedName>
</protein>
<gene>
    <name evidence="1" type="ORF">PGLA1383_LOCUS50411</name>
    <name evidence="2" type="ORF">PGLA2088_LOCUS8482</name>
</gene>
<evidence type="ECO:0000313" key="3">
    <source>
        <dbReference type="Proteomes" id="UP000626109"/>
    </source>
</evidence>
<dbReference type="EMBL" id="CAJNNV010031132">
    <property type="protein sequence ID" value="CAE8634782.1"/>
    <property type="molecule type" value="Genomic_DNA"/>
</dbReference>
<evidence type="ECO:0000313" key="4">
    <source>
        <dbReference type="Proteomes" id="UP000654075"/>
    </source>
</evidence>
<proteinExistence type="predicted"/>
<accession>A0A813IIE1</accession>